<dbReference type="RefSeq" id="WP_281760948.1">
    <property type="nucleotide sequence ID" value="NZ_AP026709.1"/>
</dbReference>
<dbReference type="InterPro" id="IPR012902">
    <property type="entry name" value="N_methyl_site"/>
</dbReference>
<dbReference type="NCBIfam" id="TIGR01710">
    <property type="entry name" value="typeII_sec_gspG"/>
    <property type="match status" value="1"/>
</dbReference>
<dbReference type="InterPro" id="IPR000983">
    <property type="entry name" value="Bac_GSPG_pilin"/>
</dbReference>
<name>A0ABM8B3P3_9BACT</name>
<keyword evidence="5" id="KW-0488">Methylation</keyword>
<dbReference type="Gene3D" id="3.30.700.10">
    <property type="entry name" value="Glycoprotein, Type 4 Pilin"/>
    <property type="match status" value="1"/>
</dbReference>
<comment type="subcellular location">
    <subcellularLocation>
        <location evidence="1">Cell inner membrane</location>
        <topology evidence="1">Single-pass membrane protein</topology>
    </subcellularLocation>
</comment>
<feature type="domain" description="Type II secretion system protein GspG C-terminal" evidence="11">
    <location>
        <begin position="43"/>
        <end position="151"/>
    </location>
</feature>
<evidence type="ECO:0000256" key="2">
    <source>
        <dbReference type="ARBA" id="ARBA00009984"/>
    </source>
</evidence>
<keyword evidence="9 10" id="KW-0472">Membrane</keyword>
<evidence type="ECO:0000256" key="8">
    <source>
        <dbReference type="ARBA" id="ARBA00022989"/>
    </source>
</evidence>
<dbReference type="InterPro" id="IPR045584">
    <property type="entry name" value="Pilin-like"/>
</dbReference>
<evidence type="ECO:0000313" key="13">
    <source>
        <dbReference type="Proteomes" id="UP001317742"/>
    </source>
</evidence>
<evidence type="ECO:0000256" key="9">
    <source>
        <dbReference type="ARBA" id="ARBA00023136"/>
    </source>
</evidence>
<evidence type="ECO:0000259" key="11">
    <source>
        <dbReference type="Pfam" id="PF08334"/>
    </source>
</evidence>
<proteinExistence type="inferred from homology"/>
<keyword evidence="7 10" id="KW-0812">Transmembrane</keyword>
<dbReference type="SUPFAM" id="SSF54523">
    <property type="entry name" value="Pili subunits"/>
    <property type="match status" value="1"/>
</dbReference>
<evidence type="ECO:0000256" key="3">
    <source>
        <dbReference type="ARBA" id="ARBA00020042"/>
    </source>
</evidence>
<protein>
    <recommendedName>
        <fullName evidence="3">Type II secretion system core protein G</fullName>
    </recommendedName>
</protein>
<evidence type="ECO:0000256" key="10">
    <source>
        <dbReference type="SAM" id="Phobius"/>
    </source>
</evidence>
<keyword evidence="8 10" id="KW-1133">Transmembrane helix</keyword>
<dbReference type="PROSITE" id="PS00409">
    <property type="entry name" value="PROKAR_NTER_METHYL"/>
    <property type="match status" value="1"/>
</dbReference>
<evidence type="ECO:0000256" key="4">
    <source>
        <dbReference type="ARBA" id="ARBA00022475"/>
    </source>
</evidence>
<feature type="transmembrane region" description="Helical" evidence="10">
    <location>
        <begin position="21"/>
        <end position="44"/>
    </location>
</feature>
<dbReference type="PRINTS" id="PR00813">
    <property type="entry name" value="BCTERIALGSPG"/>
</dbReference>
<gene>
    <name evidence="12" type="primary">gspG</name>
    <name evidence="12" type="ORF">SYK_28100</name>
</gene>
<keyword evidence="13" id="KW-1185">Reference proteome</keyword>
<comment type="similarity">
    <text evidence="2">Belongs to the GSP G family.</text>
</comment>
<keyword evidence="4" id="KW-1003">Cell membrane</keyword>
<dbReference type="PANTHER" id="PTHR30093:SF44">
    <property type="entry name" value="TYPE II SECRETION SYSTEM CORE PROTEIN G"/>
    <property type="match status" value="1"/>
</dbReference>
<sequence>MGFSRMKHGKGRKRQGREGFTLIELMVVIVILGVLAGLIVPQFMDEPQKARVVKAKMQMESISTSLKKFYIDNGFYPTTEQGLEALVRKPSTGRTPKNYASSGYLPKVPKDPWGTQYIYISPGKHGKFDLSSYGADGVSGGKDGDADVNSWQID</sequence>
<evidence type="ECO:0000256" key="5">
    <source>
        <dbReference type="ARBA" id="ARBA00022481"/>
    </source>
</evidence>
<dbReference type="Proteomes" id="UP001317742">
    <property type="component" value="Chromosome"/>
</dbReference>
<evidence type="ECO:0000256" key="7">
    <source>
        <dbReference type="ARBA" id="ARBA00022692"/>
    </source>
</evidence>
<keyword evidence="6" id="KW-0997">Cell inner membrane</keyword>
<dbReference type="InterPro" id="IPR013545">
    <property type="entry name" value="T2SS_protein-GspG_C"/>
</dbReference>
<dbReference type="Pfam" id="PF08334">
    <property type="entry name" value="T2SSG"/>
    <property type="match status" value="1"/>
</dbReference>
<evidence type="ECO:0000313" key="12">
    <source>
        <dbReference type="EMBL" id="BDQ38450.1"/>
    </source>
</evidence>
<dbReference type="EMBL" id="AP026709">
    <property type="protein sequence ID" value="BDQ38450.1"/>
    <property type="molecule type" value="Genomic_DNA"/>
</dbReference>
<accession>A0ABM8B3P3</accession>
<evidence type="ECO:0000256" key="1">
    <source>
        <dbReference type="ARBA" id="ARBA00004377"/>
    </source>
</evidence>
<reference evidence="12 13" key="1">
    <citation type="submission" date="2022-08" db="EMBL/GenBank/DDBJ databases">
        <title>Genome Sequence of the sulphate-reducing bacterium, Pseudodesulfovibrio sp. SYK.</title>
        <authorList>
            <person name="Kondo R."/>
            <person name="Kataoka T."/>
        </authorList>
    </citation>
    <scope>NUCLEOTIDE SEQUENCE [LARGE SCALE GENOMIC DNA]</scope>
    <source>
        <strain evidence="12 13">SYK</strain>
    </source>
</reference>
<organism evidence="12 13">
    <name type="scientific">Pseudodesulfovibrio nedwellii</name>
    <dbReference type="NCBI Taxonomy" id="2973072"/>
    <lineage>
        <taxon>Bacteria</taxon>
        <taxon>Pseudomonadati</taxon>
        <taxon>Thermodesulfobacteriota</taxon>
        <taxon>Desulfovibrionia</taxon>
        <taxon>Desulfovibrionales</taxon>
        <taxon>Desulfovibrionaceae</taxon>
    </lineage>
</organism>
<evidence type="ECO:0000256" key="6">
    <source>
        <dbReference type="ARBA" id="ARBA00022519"/>
    </source>
</evidence>
<dbReference type="Pfam" id="PF07963">
    <property type="entry name" value="N_methyl"/>
    <property type="match status" value="1"/>
</dbReference>
<dbReference type="NCBIfam" id="TIGR02532">
    <property type="entry name" value="IV_pilin_GFxxxE"/>
    <property type="match status" value="1"/>
</dbReference>
<dbReference type="PANTHER" id="PTHR30093">
    <property type="entry name" value="GENERAL SECRETION PATHWAY PROTEIN G"/>
    <property type="match status" value="1"/>
</dbReference>
<dbReference type="InterPro" id="IPR010054">
    <property type="entry name" value="Type2_sec_GspG"/>
</dbReference>